<reference evidence="2" key="1">
    <citation type="journal article" date="2014" name="Int. J. Syst. Evol. Microbiol.">
        <title>Complete genome sequence of Corynebacterium casei LMG S-19264T (=DSM 44701T), isolated from a smear-ripened cheese.</title>
        <authorList>
            <consortium name="US DOE Joint Genome Institute (JGI-PGF)"/>
            <person name="Walter F."/>
            <person name="Albersmeier A."/>
            <person name="Kalinowski J."/>
            <person name="Ruckert C."/>
        </authorList>
    </citation>
    <scope>NUCLEOTIDE SEQUENCE</scope>
    <source>
        <strain evidence="2">JCM 3051</strain>
    </source>
</reference>
<dbReference type="PANTHER" id="PTHR30344:SF1">
    <property type="entry name" value="6-PHOSPHOGLUCONOLACTONASE"/>
    <property type="match status" value="1"/>
</dbReference>
<dbReference type="InterPro" id="IPR019405">
    <property type="entry name" value="Lactonase_7-beta_prop"/>
</dbReference>
<keyword evidence="3" id="KW-1185">Reference proteome</keyword>
<dbReference type="Gene3D" id="2.130.10.10">
    <property type="entry name" value="YVTN repeat-like/Quinoprotein amine dehydrogenase"/>
    <property type="match status" value="1"/>
</dbReference>
<dbReference type="SUPFAM" id="SSF51004">
    <property type="entry name" value="C-terminal (heme d1) domain of cytochrome cd1-nitrite reductase"/>
    <property type="match status" value="1"/>
</dbReference>
<dbReference type="InterPro" id="IPR011048">
    <property type="entry name" value="Haem_d1_sf"/>
</dbReference>
<sequence length="358" mass="36063">MSTPSVALWIGTYPATGAAPGTGEGVWRTGVDADGRFAAAELVARVAAPSFLALDPSRRTLLAVTEDEPGAVTSFRVSDAGGLAPAGGVASGGASPCHVVATETVAWVANYGDGVAAVADLTADGELTAPRTFPHSGSGPVDDRQEGPHAHFVHRWGDRVLVSDLGTDELRTYPLDGSGPDDGGVVAAVLPPGTGPRHLVELGDGTILVAGELDCRLHVLVPAGPGRLEHVGSAAITPRTQPDGSAGYPSHVTVAGDLVHVGVRGPDVLAVLRVRPADGAGAGAGVRVGHLVVEHAADVDLGAGAWPRHHAVLHDGGTVVVAAQNADALLAVRLDRTSGTGEVTDRLELPVPACVLVA</sequence>
<evidence type="ECO:0000256" key="1">
    <source>
        <dbReference type="ARBA" id="ARBA00005564"/>
    </source>
</evidence>
<dbReference type="Pfam" id="PF10282">
    <property type="entry name" value="Lactonase"/>
    <property type="match status" value="1"/>
</dbReference>
<dbReference type="AlphaFoldDB" id="A0A8H9L4B6"/>
<accession>A0A8H9L4B6</accession>
<name>A0A8H9L4B6_9MICO</name>
<dbReference type="InterPro" id="IPR050282">
    <property type="entry name" value="Cycloisomerase_2"/>
</dbReference>
<evidence type="ECO:0008006" key="4">
    <source>
        <dbReference type="Google" id="ProtNLM"/>
    </source>
</evidence>
<comment type="caution">
    <text evidence="2">The sequence shown here is derived from an EMBL/GenBank/DDBJ whole genome shotgun (WGS) entry which is preliminary data.</text>
</comment>
<gene>
    <name evidence="2" type="ORF">GCM10010102_13490</name>
</gene>
<dbReference type="RefSeq" id="WP_171105159.1">
    <property type="nucleotide sequence ID" value="NZ_BMPT01000004.1"/>
</dbReference>
<dbReference type="GO" id="GO:0017057">
    <property type="term" value="F:6-phosphogluconolactonase activity"/>
    <property type="evidence" value="ECO:0007669"/>
    <property type="project" value="TreeGrafter"/>
</dbReference>
<organism evidence="2 3">
    <name type="scientific">Promicromonospora citrea</name>
    <dbReference type="NCBI Taxonomy" id="43677"/>
    <lineage>
        <taxon>Bacteria</taxon>
        <taxon>Bacillati</taxon>
        <taxon>Actinomycetota</taxon>
        <taxon>Actinomycetes</taxon>
        <taxon>Micrococcales</taxon>
        <taxon>Promicromonosporaceae</taxon>
        <taxon>Promicromonospora</taxon>
    </lineage>
</organism>
<dbReference type="EMBL" id="BMPT01000004">
    <property type="protein sequence ID" value="GGM19239.1"/>
    <property type="molecule type" value="Genomic_DNA"/>
</dbReference>
<proteinExistence type="inferred from homology"/>
<dbReference type="PANTHER" id="PTHR30344">
    <property type="entry name" value="6-PHOSPHOGLUCONOLACTONASE-RELATED"/>
    <property type="match status" value="1"/>
</dbReference>
<dbReference type="Proteomes" id="UP000655589">
    <property type="component" value="Unassembled WGS sequence"/>
</dbReference>
<reference evidence="2" key="2">
    <citation type="submission" date="2020-09" db="EMBL/GenBank/DDBJ databases">
        <authorList>
            <person name="Sun Q."/>
            <person name="Ohkuma M."/>
        </authorList>
    </citation>
    <scope>NUCLEOTIDE SEQUENCE</scope>
    <source>
        <strain evidence="2">JCM 3051</strain>
    </source>
</reference>
<protein>
    <recommendedName>
        <fullName evidence="4">6-phosphogluconolactonase (Cycloisomerase 2 family)</fullName>
    </recommendedName>
</protein>
<dbReference type="InterPro" id="IPR015943">
    <property type="entry name" value="WD40/YVTN_repeat-like_dom_sf"/>
</dbReference>
<evidence type="ECO:0000313" key="2">
    <source>
        <dbReference type="EMBL" id="GGM19239.1"/>
    </source>
</evidence>
<comment type="similarity">
    <text evidence="1">Belongs to the cycloisomerase 2 family.</text>
</comment>
<evidence type="ECO:0000313" key="3">
    <source>
        <dbReference type="Proteomes" id="UP000655589"/>
    </source>
</evidence>